<reference evidence="3 4" key="1">
    <citation type="journal article" date="2015" name="Sci. Rep.">
        <title>Genome of the facultative scuticociliatosis pathogen Pseudocohnilembus persalinus provides insight into its virulence through horizontal gene transfer.</title>
        <authorList>
            <person name="Xiong J."/>
            <person name="Wang G."/>
            <person name="Cheng J."/>
            <person name="Tian M."/>
            <person name="Pan X."/>
            <person name="Warren A."/>
            <person name="Jiang C."/>
            <person name="Yuan D."/>
            <person name="Miao W."/>
        </authorList>
    </citation>
    <scope>NUCLEOTIDE SEQUENCE [LARGE SCALE GENOMIC DNA]</scope>
    <source>
        <strain evidence="3">36N120E</strain>
    </source>
</reference>
<dbReference type="Pfam" id="PF14555">
    <property type="entry name" value="UBA_4"/>
    <property type="match status" value="1"/>
</dbReference>
<evidence type="ECO:0000259" key="2">
    <source>
        <dbReference type="SMART" id="SM01174"/>
    </source>
</evidence>
<comment type="similarity">
    <text evidence="1">Belongs to the MINDY deubiquitinase family. FAM188 subfamily.</text>
</comment>
<dbReference type="OrthoDB" id="10263628at2759"/>
<dbReference type="PANTHER" id="PTHR12473">
    <property type="entry name" value="UBIQUITIN CARBOXYL-TERMINAL HYDROLASE MINDY-4-RELATED"/>
    <property type="match status" value="1"/>
</dbReference>
<evidence type="ECO:0000313" key="3">
    <source>
        <dbReference type="EMBL" id="KRX00636.1"/>
    </source>
</evidence>
<dbReference type="InterPro" id="IPR009060">
    <property type="entry name" value="UBA-like_sf"/>
</dbReference>
<dbReference type="Pfam" id="PF13898">
    <property type="entry name" value="MINDY-3_4_CD"/>
    <property type="match status" value="1"/>
</dbReference>
<dbReference type="SMART" id="SM01174">
    <property type="entry name" value="DUF4205"/>
    <property type="match status" value="1"/>
</dbReference>
<name>A0A0V0QEK1_PSEPJ</name>
<dbReference type="GO" id="GO:0006508">
    <property type="term" value="P:proteolysis"/>
    <property type="evidence" value="ECO:0007669"/>
    <property type="project" value="UniProtKB-KW"/>
</dbReference>
<dbReference type="InParanoid" id="A0A0V0QEK1"/>
<sequence length="510" mass="58074">MDQMSQIQELISITGLPQDQAQMYLEMSGGSIDLAVSMYFESMDQGQGSNQQNFGNQDFGGNNQELSPEKLLWPDKVIPESWKIQGLEFDENNPLGLKQHQNGPCGPLSVINAVLISQLIKNDNFDLNKKVTDEELTKALITILNVVVQQDQEYIICYYNSLNEIKQDKFKGEQQAFQFLLKNLNQYKIQGGIVLFLYSLVLTKGLDKIKEEVSKSGGELPLIVRPFNICVTDLIMLMISGEANGNVGDFSQFSNEKIQVNNRLGIGLLTSVVHQMNIPINDALLTPQNNVFILHGGEHFTVMFTLEKDLSKEQIEFYQWNGLKPGGPRMCKFLLKTKGDVIKKNIEPQQYKKIHTHYKPEIGEFDSVIQANSEDKKNYPNNYTKWNYECAIIVHDEENADFPPRPQDMPKPKLYEQGENKEGPWRCLACYSKRFKTMCFGQNEGGDVCQNCGIKKEHCGWSIYLPFEKLPSSAKRSLRRQHGPKIIGILETKWPSSDVEFLDKPEQPTI</sequence>
<comment type="caution">
    <text evidence="3">The sequence shown here is derived from an EMBL/GenBank/DDBJ whole genome shotgun (WGS) entry which is preliminary data.</text>
</comment>
<gene>
    <name evidence="3" type="ORF">PPERSA_00863</name>
</gene>
<proteinExistence type="inferred from homology"/>
<evidence type="ECO:0000256" key="1">
    <source>
        <dbReference type="ARBA" id="ARBA00011074"/>
    </source>
</evidence>
<dbReference type="InterPro" id="IPR025257">
    <property type="entry name" value="MINDY-3/4_CD"/>
</dbReference>
<keyword evidence="4" id="KW-1185">Reference proteome</keyword>
<dbReference type="GO" id="GO:1990380">
    <property type="term" value="F:K48-linked deubiquitinase activity"/>
    <property type="evidence" value="ECO:0007669"/>
    <property type="project" value="InterPro"/>
</dbReference>
<dbReference type="GO" id="GO:0004843">
    <property type="term" value="F:cysteine-type deubiquitinase activity"/>
    <property type="evidence" value="ECO:0007669"/>
    <property type="project" value="UniProtKB-EC"/>
</dbReference>
<dbReference type="Proteomes" id="UP000054937">
    <property type="component" value="Unassembled WGS sequence"/>
</dbReference>
<dbReference type="PANTHER" id="PTHR12473:SF8">
    <property type="entry name" value="UBIQUITIN CARBOXYL-TERMINAL HYDROLASE MINDY-4-RELATED"/>
    <property type="match status" value="1"/>
</dbReference>
<accession>A0A0V0QEK1</accession>
<dbReference type="CDD" id="cd14348">
    <property type="entry name" value="UBA_p47"/>
    <property type="match status" value="1"/>
</dbReference>
<dbReference type="OMA" id="ILWTKWP"/>
<dbReference type="AlphaFoldDB" id="A0A0V0QEK1"/>
<organism evidence="3 4">
    <name type="scientific">Pseudocohnilembus persalinus</name>
    <name type="common">Ciliate</name>
    <dbReference type="NCBI Taxonomy" id="266149"/>
    <lineage>
        <taxon>Eukaryota</taxon>
        <taxon>Sar</taxon>
        <taxon>Alveolata</taxon>
        <taxon>Ciliophora</taxon>
        <taxon>Intramacronucleata</taxon>
        <taxon>Oligohymenophorea</taxon>
        <taxon>Scuticociliatia</taxon>
        <taxon>Philasterida</taxon>
        <taxon>Pseudocohnilembidae</taxon>
        <taxon>Pseudocohnilembus</taxon>
    </lineage>
</organism>
<feature type="domain" description="Deubiquitinating enzyme MINDY-3/4 conserved" evidence="2">
    <location>
        <begin position="69"/>
        <end position="346"/>
    </location>
</feature>
<protein>
    <submittedName>
        <fullName evidence="3">UBA-like protein</fullName>
    </submittedName>
</protein>
<dbReference type="GO" id="GO:0071108">
    <property type="term" value="P:protein K48-linked deubiquitination"/>
    <property type="evidence" value="ECO:0007669"/>
    <property type="project" value="InterPro"/>
</dbReference>
<dbReference type="SUPFAM" id="SSF46934">
    <property type="entry name" value="UBA-like"/>
    <property type="match status" value="1"/>
</dbReference>
<dbReference type="EMBL" id="LDAU01000183">
    <property type="protein sequence ID" value="KRX00636.1"/>
    <property type="molecule type" value="Genomic_DNA"/>
</dbReference>
<dbReference type="InterPro" id="IPR039785">
    <property type="entry name" value="MINY3/4"/>
</dbReference>
<evidence type="ECO:0000313" key="4">
    <source>
        <dbReference type="Proteomes" id="UP000054937"/>
    </source>
</evidence>
<dbReference type="Gene3D" id="1.10.8.10">
    <property type="entry name" value="DNA helicase RuvA subunit, C-terminal domain"/>
    <property type="match status" value="1"/>
</dbReference>